<dbReference type="Gene3D" id="3.30.420.10">
    <property type="entry name" value="Ribonuclease H-like superfamily/Ribonuclease H"/>
    <property type="match status" value="1"/>
</dbReference>
<reference evidence="3" key="1">
    <citation type="journal article" date="2017" name="Front. Plant Sci.">
        <title>Climate Clever Clovers: New Paradigm to Reduce the Environmental Footprint of Ruminants by Breeding Low Methanogenic Forages Utilizing Haplotype Variation.</title>
        <authorList>
            <person name="Kaur P."/>
            <person name="Appels R."/>
            <person name="Bayer P.E."/>
            <person name="Keeble-Gagnere G."/>
            <person name="Wang J."/>
            <person name="Hirakawa H."/>
            <person name="Shirasawa K."/>
            <person name="Vercoe P."/>
            <person name="Stefanova K."/>
            <person name="Durmic Z."/>
            <person name="Nichols P."/>
            <person name="Revell C."/>
            <person name="Isobe S.N."/>
            <person name="Edwards D."/>
            <person name="Erskine W."/>
        </authorList>
    </citation>
    <scope>NUCLEOTIDE SEQUENCE [LARGE SCALE GENOMIC DNA]</scope>
    <source>
        <strain evidence="3">cv. Daliak</strain>
    </source>
</reference>
<dbReference type="PANTHER" id="PTHR47723:SF13">
    <property type="entry name" value="PUTATIVE-RELATED"/>
    <property type="match status" value="1"/>
</dbReference>
<dbReference type="SUPFAM" id="SSF53098">
    <property type="entry name" value="Ribonuclease H-like"/>
    <property type="match status" value="1"/>
</dbReference>
<gene>
    <name evidence="2" type="ORF">TSUD_19650</name>
</gene>
<dbReference type="OrthoDB" id="1270183at2759"/>
<evidence type="ECO:0000313" key="2">
    <source>
        <dbReference type="EMBL" id="GAU36430.1"/>
    </source>
</evidence>
<name>A0A2Z6NJ27_TRISU</name>
<dbReference type="InterPro" id="IPR053151">
    <property type="entry name" value="RNase_H-like"/>
</dbReference>
<evidence type="ECO:0000259" key="1">
    <source>
        <dbReference type="Pfam" id="PF13456"/>
    </source>
</evidence>
<proteinExistence type="predicted"/>
<dbReference type="InterPro" id="IPR036397">
    <property type="entry name" value="RNaseH_sf"/>
</dbReference>
<dbReference type="Proteomes" id="UP000242715">
    <property type="component" value="Unassembled WGS sequence"/>
</dbReference>
<dbReference type="GO" id="GO:0004523">
    <property type="term" value="F:RNA-DNA hybrid ribonuclease activity"/>
    <property type="evidence" value="ECO:0007669"/>
    <property type="project" value="InterPro"/>
</dbReference>
<dbReference type="InterPro" id="IPR012337">
    <property type="entry name" value="RNaseH-like_sf"/>
</dbReference>
<dbReference type="AlphaFoldDB" id="A0A2Z6NJ27"/>
<organism evidence="2 3">
    <name type="scientific">Trifolium subterraneum</name>
    <name type="common">Subterranean clover</name>
    <dbReference type="NCBI Taxonomy" id="3900"/>
    <lineage>
        <taxon>Eukaryota</taxon>
        <taxon>Viridiplantae</taxon>
        <taxon>Streptophyta</taxon>
        <taxon>Embryophyta</taxon>
        <taxon>Tracheophyta</taxon>
        <taxon>Spermatophyta</taxon>
        <taxon>Magnoliopsida</taxon>
        <taxon>eudicotyledons</taxon>
        <taxon>Gunneridae</taxon>
        <taxon>Pentapetalae</taxon>
        <taxon>rosids</taxon>
        <taxon>fabids</taxon>
        <taxon>Fabales</taxon>
        <taxon>Fabaceae</taxon>
        <taxon>Papilionoideae</taxon>
        <taxon>50 kb inversion clade</taxon>
        <taxon>NPAAA clade</taxon>
        <taxon>Hologalegina</taxon>
        <taxon>IRL clade</taxon>
        <taxon>Trifolieae</taxon>
        <taxon>Trifolium</taxon>
    </lineage>
</organism>
<dbReference type="InterPro" id="IPR044730">
    <property type="entry name" value="RNase_H-like_dom_plant"/>
</dbReference>
<accession>A0A2Z6NJ27</accession>
<evidence type="ECO:0000313" key="3">
    <source>
        <dbReference type="Proteomes" id="UP000242715"/>
    </source>
</evidence>
<dbReference type="CDD" id="cd06222">
    <property type="entry name" value="RNase_H_like"/>
    <property type="match status" value="1"/>
</dbReference>
<dbReference type="Pfam" id="PF13456">
    <property type="entry name" value="RVT_3"/>
    <property type="match status" value="1"/>
</dbReference>
<sequence length="174" mass="19067">MSALMSFLERDIMNVGWQPLIGNYVKLNTNGASKENSIVGCGGIIRGNQCEYLGGFAKGVGVCTAFVAELFLYARSLGFTAVESNIDSIVVVSAIKNGRKSSSIGKSLVKQIRRSLELDWDIKIVHVYRESNKCVDALANIGCTLDCEVIHYDSFPNEIRNLVLDDERGITTPE</sequence>
<dbReference type="GO" id="GO:0003676">
    <property type="term" value="F:nucleic acid binding"/>
    <property type="evidence" value="ECO:0007669"/>
    <property type="project" value="InterPro"/>
</dbReference>
<dbReference type="PANTHER" id="PTHR47723">
    <property type="entry name" value="OS05G0353850 PROTEIN"/>
    <property type="match status" value="1"/>
</dbReference>
<dbReference type="EMBL" id="DF973630">
    <property type="protein sequence ID" value="GAU36430.1"/>
    <property type="molecule type" value="Genomic_DNA"/>
</dbReference>
<keyword evidence="3" id="KW-1185">Reference proteome</keyword>
<protein>
    <recommendedName>
        <fullName evidence="1">RNase H type-1 domain-containing protein</fullName>
    </recommendedName>
</protein>
<dbReference type="InterPro" id="IPR002156">
    <property type="entry name" value="RNaseH_domain"/>
</dbReference>
<feature type="domain" description="RNase H type-1" evidence="1">
    <location>
        <begin position="28"/>
        <end position="140"/>
    </location>
</feature>